<dbReference type="OMA" id="MYVCYGA"/>
<proteinExistence type="inferred from homology"/>
<evidence type="ECO:0000256" key="7">
    <source>
        <dbReference type="RuleBase" id="RU000488"/>
    </source>
</evidence>
<comment type="similarity">
    <text evidence="7">Belongs to the mitochondrial carrier (TC 2.A.29) family.</text>
</comment>
<feature type="repeat" description="Solcar" evidence="6">
    <location>
        <begin position="30"/>
        <end position="118"/>
    </location>
</feature>
<dbReference type="InterPro" id="IPR023395">
    <property type="entry name" value="MCP_dom_sf"/>
</dbReference>
<comment type="subcellular location">
    <subcellularLocation>
        <location evidence="1">Membrane</location>
        <topology evidence="1">Multi-pass membrane protein</topology>
    </subcellularLocation>
</comment>
<dbReference type="EMBL" id="CDSF01000087">
    <property type="protein sequence ID" value="CEO98755.1"/>
    <property type="molecule type" value="Genomic_DNA"/>
</dbReference>
<dbReference type="Gene3D" id="1.50.40.10">
    <property type="entry name" value="Mitochondrial carrier domain"/>
    <property type="match status" value="2"/>
</dbReference>
<organism evidence="8 9">
    <name type="scientific">Plasmodiophora brassicae</name>
    <name type="common">Clubroot disease agent</name>
    <dbReference type="NCBI Taxonomy" id="37360"/>
    <lineage>
        <taxon>Eukaryota</taxon>
        <taxon>Sar</taxon>
        <taxon>Rhizaria</taxon>
        <taxon>Endomyxa</taxon>
        <taxon>Phytomyxea</taxon>
        <taxon>Plasmodiophorida</taxon>
        <taxon>Plasmodiophoridae</taxon>
        <taxon>Plasmodiophora</taxon>
    </lineage>
</organism>
<evidence type="ECO:0008006" key="10">
    <source>
        <dbReference type="Google" id="ProtNLM"/>
    </source>
</evidence>
<dbReference type="PRINTS" id="PR00926">
    <property type="entry name" value="MITOCARRIER"/>
</dbReference>
<feature type="repeat" description="Solcar" evidence="6">
    <location>
        <begin position="220"/>
        <end position="317"/>
    </location>
</feature>
<evidence type="ECO:0000256" key="3">
    <source>
        <dbReference type="ARBA" id="ARBA00022692"/>
    </source>
</evidence>
<keyword evidence="9" id="KW-1185">Reference proteome</keyword>
<dbReference type="GO" id="GO:0055085">
    <property type="term" value="P:transmembrane transport"/>
    <property type="evidence" value="ECO:0007669"/>
    <property type="project" value="InterPro"/>
</dbReference>
<dbReference type="PROSITE" id="PS50920">
    <property type="entry name" value="SOLCAR"/>
    <property type="match status" value="3"/>
</dbReference>
<dbReference type="InterPro" id="IPR002067">
    <property type="entry name" value="MCP"/>
</dbReference>
<reference evidence="8 9" key="1">
    <citation type="submission" date="2015-02" db="EMBL/GenBank/DDBJ databases">
        <authorList>
            <person name="Chooi Y.-H."/>
        </authorList>
    </citation>
    <scope>NUCLEOTIDE SEQUENCE [LARGE SCALE GENOMIC DNA]</scope>
    <source>
        <strain evidence="8">E3</strain>
    </source>
</reference>
<gene>
    <name evidence="8" type="ORF">PBRA_006869</name>
</gene>
<keyword evidence="2 7" id="KW-0813">Transport</keyword>
<dbReference type="Proteomes" id="UP000039324">
    <property type="component" value="Unassembled WGS sequence"/>
</dbReference>
<evidence type="ECO:0000256" key="6">
    <source>
        <dbReference type="PROSITE-ProRule" id="PRU00282"/>
    </source>
</evidence>
<evidence type="ECO:0000313" key="9">
    <source>
        <dbReference type="Proteomes" id="UP000039324"/>
    </source>
</evidence>
<protein>
    <recommendedName>
        <fullName evidence="10">Mitochondrial thiamine pyrophosphate carrier 1</fullName>
    </recommendedName>
</protein>
<dbReference type="PANTHER" id="PTHR24089">
    <property type="entry name" value="SOLUTE CARRIER FAMILY 25"/>
    <property type="match status" value="1"/>
</dbReference>
<dbReference type="GO" id="GO:0016020">
    <property type="term" value="C:membrane"/>
    <property type="evidence" value="ECO:0007669"/>
    <property type="project" value="UniProtKB-SubCell"/>
</dbReference>
<dbReference type="Pfam" id="PF00153">
    <property type="entry name" value="Mito_carr"/>
    <property type="match status" value="3"/>
</dbReference>
<dbReference type="STRING" id="37360.A0A0G4IU10"/>
<keyword evidence="5 6" id="KW-0472">Membrane</keyword>
<feature type="repeat" description="Solcar" evidence="6">
    <location>
        <begin position="123"/>
        <end position="207"/>
    </location>
</feature>
<dbReference type="SUPFAM" id="SSF103506">
    <property type="entry name" value="Mitochondrial carrier"/>
    <property type="match status" value="1"/>
</dbReference>
<evidence type="ECO:0000256" key="1">
    <source>
        <dbReference type="ARBA" id="ARBA00004141"/>
    </source>
</evidence>
<evidence type="ECO:0000256" key="4">
    <source>
        <dbReference type="ARBA" id="ARBA00022737"/>
    </source>
</evidence>
<evidence type="ECO:0000256" key="2">
    <source>
        <dbReference type="ARBA" id="ARBA00022448"/>
    </source>
</evidence>
<keyword evidence="3 6" id="KW-0812">Transmembrane</keyword>
<name>A0A0G4IU10_PLABS</name>
<evidence type="ECO:0000256" key="5">
    <source>
        <dbReference type="ARBA" id="ARBA00023136"/>
    </source>
</evidence>
<accession>A0A0G4IU10</accession>
<keyword evidence="4" id="KW-0677">Repeat</keyword>
<sequence length="348" mass="37581">MYCLPWTRVPPLSSSGATAFAGACLMAAHGDELDALISGAIAGGVARCVIAPLDLVKIRLQIQDGAGPRLYTGILQTMREVTRSEGVAALWKGNTSALLMVVPYAAIQFATYNVAHEYLADLSPAFASLGAGSAAGITATIATYPLDLFRTRMAAQHRSGVKLRATLMGAWNSGGVSGLYRGLWPTLVGIAPYAALQFFIYEQLNVHGATILKRLKCEDFASGWHFCSGFLAGVGSKTLTMPFDVVKKRFQVREYEWRRGDSLGSSNPKPTGVFRCAVDIVRTEGVLALYKGTAASIAKAAPNRSSLCRLVDGHARLPFYSAVTFFVFETCRNAIRYCRQRFSSDALR</sequence>
<dbReference type="InterPro" id="IPR018108">
    <property type="entry name" value="MCP_transmembrane"/>
</dbReference>
<dbReference type="AlphaFoldDB" id="A0A0G4IU10"/>
<dbReference type="OrthoDB" id="18574at2759"/>
<evidence type="ECO:0000313" key="8">
    <source>
        <dbReference type="EMBL" id="CEO98755.1"/>
    </source>
</evidence>